<feature type="chain" id="PRO_5029519501" evidence="1">
    <location>
        <begin position="29"/>
        <end position="268"/>
    </location>
</feature>
<dbReference type="AlphaFoldDB" id="A0A7J7JQG4"/>
<feature type="signal peptide" evidence="1">
    <location>
        <begin position="1"/>
        <end position="28"/>
    </location>
</feature>
<organism evidence="2 3">
    <name type="scientific">Bugula neritina</name>
    <name type="common">Brown bryozoan</name>
    <name type="synonym">Sertularia neritina</name>
    <dbReference type="NCBI Taxonomy" id="10212"/>
    <lineage>
        <taxon>Eukaryota</taxon>
        <taxon>Metazoa</taxon>
        <taxon>Spiralia</taxon>
        <taxon>Lophotrochozoa</taxon>
        <taxon>Bryozoa</taxon>
        <taxon>Gymnolaemata</taxon>
        <taxon>Cheilostomatida</taxon>
        <taxon>Flustrina</taxon>
        <taxon>Buguloidea</taxon>
        <taxon>Bugulidae</taxon>
        <taxon>Bugula</taxon>
    </lineage>
</organism>
<evidence type="ECO:0000256" key="1">
    <source>
        <dbReference type="SAM" id="SignalP"/>
    </source>
</evidence>
<dbReference type="Proteomes" id="UP000593567">
    <property type="component" value="Unassembled WGS sequence"/>
</dbReference>
<dbReference type="EMBL" id="VXIV02001934">
    <property type="protein sequence ID" value="KAF6028602.1"/>
    <property type="molecule type" value="Genomic_DNA"/>
</dbReference>
<evidence type="ECO:0000313" key="3">
    <source>
        <dbReference type="Proteomes" id="UP000593567"/>
    </source>
</evidence>
<keyword evidence="1" id="KW-0732">Signal</keyword>
<accession>A0A7J7JQG4</accession>
<proteinExistence type="predicted"/>
<protein>
    <submittedName>
        <fullName evidence="2">Uncharacterized protein</fullName>
    </submittedName>
</protein>
<evidence type="ECO:0000313" key="2">
    <source>
        <dbReference type="EMBL" id="KAF6028602.1"/>
    </source>
</evidence>
<sequence length="268" mass="31056">MTMKNYQCNVVELLLLWTLVLNIVACLAIDIDHRWQLIEELLRDTTPAPKTKVDVRCLGIDVLGEDRSYDPLALKNFLEYCTSSQCRVTDLVLSHDKKSAVAVFDRDIDYDDLVQFICEPQNRFLNFDLEFEEVYESCVVIVFTGSGGNEEKFCQQLIAMFKEAHSPTTDKLQNQKIVEGSCILFSFRDASREDIQCLLKGMRMKYPDVSIYPLYPYPEDEYMYVTKESYVNYTSKECEDYENVMHAAYFGIQELTSKNCLLKISPSF</sequence>
<name>A0A7J7JQG4_BUGNE</name>
<comment type="caution">
    <text evidence="2">The sequence shown here is derived from an EMBL/GenBank/DDBJ whole genome shotgun (WGS) entry which is preliminary data.</text>
</comment>
<keyword evidence="3" id="KW-1185">Reference proteome</keyword>
<gene>
    <name evidence="2" type="ORF">EB796_013098</name>
</gene>
<reference evidence="2" key="1">
    <citation type="submission" date="2020-06" db="EMBL/GenBank/DDBJ databases">
        <title>Draft genome of Bugula neritina, a colonial animal packing powerful symbionts and potential medicines.</title>
        <authorList>
            <person name="Rayko M."/>
        </authorList>
    </citation>
    <scope>NUCLEOTIDE SEQUENCE [LARGE SCALE GENOMIC DNA]</scope>
    <source>
        <strain evidence="2">Kwan_BN1</strain>
    </source>
</reference>